<gene>
    <name evidence="2" type="ORF">LY28_03757</name>
</gene>
<dbReference type="InterPro" id="IPR002559">
    <property type="entry name" value="Transposase_11"/>
</dbReference>
<name>A0A318XFF5_9FIRM</name>
<dbReference type="EMBL" id="QKMR01000040">
    <property type="protein sequence ID" value="PYG84233.1"/>
    <property type="molecule type" value="Genomic_DNA"/>
</dbReference>
<dbReference type="AlphaFoldDB" id="A0A318XFF5"/>
<proteinExistence type="predicted"/>
<sequence length="207" mass="24079">NTNFKKWNGFNIYSVDGSTVQVPNSEENLKIFGTNPNQYNKNGALASVSVLYDVMNDIIVDAEFSRYRSNERESAKNHIKKLSTKKNSIILFDRGYPSKDLFEYINSNNLLFLMRLSRSFKSLIFEESDKVIEYQQRNSKESILFHSDRGSQYSSNAYQDLLSEHKIVPSMSRKGNPYDNAVAENFFSNMKCECTNFYRFKTRQEAK</sequence>
<feature type="non-terminal residue" evidence="2">
    <location>
        <position position="1"/>
    </location>
</feature>
<dbReference type="Gene3D" id="3.30.420.10">
    <property type="entry name" value="Ribonuclease H-like superfamily/Ribonuclease H"/>
    <property type="match status" value="1"/>
</dbReference>
<dbReference type="GO" id="GO:0015074">
    <property type="term" value="P:DNA integration"/>
    <property type="evidence" value="ECO:0007669"/>
    <property type="project" value="InterPro"/>
</dbReference>
<dbReference type="Proteomes" id="UP000248132">
    <property type="component" value="Unassembled WGS sequence"/>
</dbReference>
<keyword evidence="3" id="KW-1185">Reference proteome</keyword>
<dbReference type="InterPro" id="IPR001584">
    <property type="entry name" value="Integrase_cat-core"/>
</dbReference>
<organism evidence="2 3">
    <name type="scientific">Ruminiclostridium sufflavum DSM 19573</name>
    <dbReference type="NCBI Taxonomy" id="1121337"/>
    <lineage>
        <taxon>Bacteria</taxon>
        <taxon>Bacillati</taxon>
        <taxon>Bacillota</taxon>
        <taxon>Clostridia</taxon>
        <taxon>Eubacteriales</taxon>
        <taxon>Oscillospiraceae</taxon>
        <taxon>Ruminiclostridium</taxon>
    </lineage>
</organism>
<dbReference type="GO" id="GO:0003676">
    <property type="term" value="F:nucleic acid binding"/>
    <property type="evidence" value="ECO:0007669"/>
    <property type="project" value="InterPro"/>
</dbReference>
<dbReference type="PANTHER" id="PTHR46889">
    <property type="entry name" value="TRANSPOSASE INSF FOR INSERTION SEQUENCE IS3B-RELATED"/>
    <property type="match status" value="1"/>
</dbReference>
<dbReference type="SUPFAM" id="SSF53098">
    <property type="entry name" value="Ribonuclease H-like"/>
    <property type="match status" value="2"/>
</dbReference>
<dbReference type="Pfam" id="PF01609">
    <property type="entry name" value="DDE_Tnp_1"/>
    <property type="match status" value="1"/>
</dbReference>
<dbReference type="InterPro" id="IPR012337">
    <property type="entry name" value="RNaseH-like_sf"/>
</dbReference>
<evidence type="ECO:0000259" key="1">
    <source>
        <dbReference type="PROSITE" id="PS50994"/>
    </source>
</evidence>
<dbReference type="PROSITE" id="PS50994">
    <property type="entry name" value="INTEGRASE"/>
    <property type="match status" value="1"/>
</dbReference>
<feature type="domain" description="Integrase catalytic" evidence="1">
    <location>
        <begin position="145"/>
        <end position="207"/>
    </location>
</feature>
<dbReference type="InterPro" id="IPR050900">
    <property type="entry name" value="Transposase_IS3/IS150/IS904"/>
</dbReference>
<evidence type="ECO:0000313" key="3">
    <source>
        <dbReference type="Proteomes" id="UP000248132"/>
    </source>
</evidence>
<dbReference type="InterPro" id="IPR036397">
    <property type="entry name" value="RNaseH_sf"/>
</dbReference>
<evidence type="ECO:0000313" key="2">
    <source>
        <dbReference type="EMBL" id="PYG84233.1"/>
    </source>
</evidence>
<dbReference type="RefSeq" id="WP_165835635.1">
    <property type="nucleotide sequence ID" value="NZ_QKMR01000040.1"/>
</dbReference>
<reference evidence="2 3" key="1">
    <citation type="submission" date="2018-06" db="EMBL/GenBank/DDBJ databases">
        <title>Genomic Encyclopedia of Type Strains, Phase I: the one thousand microbial genomes (KMG-I) project.</title>
        <authorList>
            <person name="Kyrpides N."/>
        </authorList>
    </citation>
    <scope>NUCLEOTIDE SEQUENCE [LARGE SCALE GENOMIC DNA]</scope>
    <source>
        <strain evidence="2 3">DSM 19573</strain>
    </source>
</reference>
<dbReference type="PANTHER" id="PTHR46889:SF4">
    <property type="entry name" value="TRANSPOSASE INSO FOR INSERTION SEQUENCE ELEMENT IS911B-RELATED"/>
    <property type="match status" value="1"/>
</dbReference>
<protein>
    <submittedName>
        <fullName evidence="2">Integrase-like protein</fullName>
    </submittedName>
</protein>
<comment type="caution">
    <text evidence="2">The sequence shown here is derived from an EMBL/GenBank/DDBJ whole genome shotgun (WGS) entry which is preliminary data.</text>
</comment>
<accession>A0A318XFF5</accession>